<gene>
    <name evidence="9" type="ORF">ET418_00075</name>
</gene>
<keyword evidence="1" id="KW-0813">Transport</keyword>
<dbReference type="OrthoDB" id="2827525at2"/>
<evidence type="ECO:0000256" key="3">
    <source>
        <dbReference type="ARBA" id="ARBA00022723"/>
    </source>
</evidence>
<dbReference type="SUPFAM" id="SSF46626">
    <property type="entry name" value="Cytochrome c"/>
    <property type="match status" value="1"/>
</dbReference>
<evidence type="ECO:0000313" key="10">
    <source>
        <dbReference type="Proteomes" id="UP000324298"/>
    </source>
</evidence>
<evidence type="ECO:0000256" key="1">
    <source>
        <dbReference type="ARBA" id="ARBA00022448"/>
    </source>
</evidence>
<evidence type="ECO:0000313" key="9">
    <source>
        <dbReference type="EMBL" id="KAA0894955.1"/>
    </source>
</evidence>
<protein>
    <submittedName>
        <fullName evidence="9">Cytochrome c</fullName>
    </submittedName>
</protein>
<evidence type="ECO:0000256" key="4">
    <source>
        <dbReference type="ARBA" id="ARBA00022982"/>
    </source>
</evidence>
<dbReference type="PANTHER" id="PTHR37823:SF1">
    <property type="entry name" value="CYTOCHROME C-553-LIKE"/>
    <property type="match status" value="1"/>
</dbReference>
<keyword evidence="7" id="KW-0732">Signal</keyword>
<dbReference type="AlphaFoldDB" id="A0A5A9XQY5"/>
<keyword evidence="5 6" id="KW-0408">Iron</keyword>
<dbReference type="InterPro" id="IPR009056">
    <property type="entry name" value="Cyt_c-like_dom"/>
</dbReference>
<dbReference type="PANTHER" id="PTHR37823">
    <property type="entry name" value="CYTOCHROME C-553-LIKE"/>
    <property type="match status" value="1"/>
</dbReference>
<dbReference type="Proteomes" id="UP000324298">
    <property type="component" value="Unassembled WGS sequence"/>
</dbReference>
<keyword evidence="2 6" id="KW-0349">Heme</keyword>
<sequence length="123" mass="13062">MRCNHALILLAALFALTATAACTKNDANRPVEKPSEQTVSAPAQKLTGEQLFKAKCAQCHKIKDQGGVVGPDLTAVASRKDAAGLQDFIKDPKKQNPSTAMPSFADLPADDLKAIVDYLGNLK</sequence>
<evidence type="ECO:0000256" key="2">
    <source>
        <dbReference type="ARBA" id="ARBA00022617"/>
    </source>
</evidence>
<evidence type="ECO:0000256" key="7">
    <source>
        <dbReference type="SAM" id="SignalP"/>
    </source>
</evidence>
<feature type="domain" description="Cytochrome c" evidence="8">
    <location>
        <begin position="43"/>
        <end position="123"/>
    </location>
</feature>
<dbReference type="RefSeq" id="WP_149305540.1">
    <property type="nucleotide sequence ID" value="NZ_SRSD01000001.1"/>
</dbReference>
<keyword evidence="10" id="KW-1185">Reference proteome</keyword>
<dbReference type="PROSITE" id="PS51007">
    <property type="entry name" value="CYTC"/>
    <property type="match status" value="1"/>
</dbReference>
<dbReference type="InterPro" id="IPR036909">
    <property type="entry name" value="Cyt_c-like_dom_sf"/>
</dbReference>
<proteinExistence type="predicted"/>
<name>A0A5A9XQY5_9BACT</name>
<dbReference type="EMBL" id="SRSD01000001">
    <property type="protein sequence ID" value="KAA0894955.1"/>
    <property type="molecule type" value="Genomic_DNA"/>
</dbReference>
<dbReference type="Pfam" id="PF13442">
    <property type="entry name" value="Cytochrome_CBB3"/>
    <property type="match status" value="1"/>
</dbReference>
<dbReference type="Gene3D" id="1.10.760.10">
    <property type="entry name" value="Cytochrome c-like domain"/>
    <property type="match status" value="1"/>
</dbReference>
<reference evidence="9 10" key="1">
    <citation type="submission" date="2019-04" db="EMBL/GenBank/DDBJ databases">
        <title>Geobacter ruber sp. nov., ferric-reducing bacteria isolated from paddy soil.</title>
        <authorList>
            <person name="Xu Z."/>
            <person name="Masuda Y."/>
            <person name="Itoh H."/>
            <person name="Senoo K."/>
        </authorList>
    </citation>
    <scope>NUCLEOTIDE SEQUENCE [LARGE SCALE GENOMIC DNA]</scope>
    <source>
        <strain evidence="9 10">Red88</strain>
    </source>
</reference>
<keyword evidence="3 6" id="KW-0479">Metal-binding</keyword>
<dbReference type="PROSITE" id="PS51257">
    <property type="entry name" value="PROKAR_LIPOPROTEIN"/>
    <property type="match status" value="1"/>
</dbReference>
<evidence type="ECO:0000256" key="5">
    <source>
        <dbReference type="ARBA" id="ARBA00023004"/>
    </source>
</evidence>
<comment type="caution">
    <text evidence="9">The sequence shown here is derived from an EMBL/GenBank/DDBJ whole genome shotgun (WGS) entry which is preliminary data.</text>
</comment>
<dbReference type="GO" id="GO:0009055">
    <property type="term" value="F:electron transfer activity"/>
    <property type="evidence" value="ECO:0007669"/>
    <property type="project" value="InterPro"/>
</dbReference>
<accession>A0A5A9XQY5</accession>
<feature type="chain" id="PRO_5022669044" evidence="7">
    <location>
        <begin position="21"/>
        <end position="123"/>
    </location>
</feature>
<evidence type="ECO:0000256" key="6">
    <source>
        <dbReference type="PROSITE-ProRule" id="PRU00433"/>
    </source>
</evidence>
<evidence type="ECO:0000259" key="8">
    <source>
        <dbReference type="PROSITE" id="PS51007"/>
    </source>
</evidence>
<organism evidence="9 10">
    <name type="scientific">Oryzomonas rubra</name>
    <dbReference type="NCBI Taxonomy" id="2509454"/>
    <lineage>
        <taxon>Bacteria</taxon>
        <taxon>Pseudomonadati</taxon>
        <taxon>Thermodesulfobacteriota</taxon>
        <taxon>Desulfuromonadia</taxon>
        <taxon>Geobacterales</taxon>
        <taxon>Geobacteraceae</taxon>
        <taxon>Oryzomonas</taxon>
    </lineage>
</organism>
<dbReference type="InterPro" id="IPR051811">
    <property type="entry name" value="Cytochrome_c550/c551-like"/>
</dbReference>
<feature type="signal peptide" evidence="7">
    <location>
        <begin position="1"/>
        <end position="20"/>
    </location>
</feature>
<dbReference type="GO" id="GO:0046872">
    <property type="term" value="F:metal ion binding"/>
    <property type="evidence" value="ECO:0007669"/>
    <property type="project" value="UniProtKB-KW"/>
</dbReference>
<dbReference type="GO" id="GO:0020037">
    <property type="term" value="F:heme binding"/>
    <property type="evidence" value="ECO:0007669"/>
    <property type="project" value="InterPro"/>
</dbReference>
<keyword evidence="4" id="KW-0249">Electron transport</keyword>